<dbReference type="EMBL" id="CM046394">
    <property type="protein sequence ID" value="KAI8546367.1"/>
    <property type="molecule type" value="Genomic_DNA"/>
</dbReference>
<organism evidence="1 2">
    <name type="scientific">Rhododendron molle</name>
    <name type="common">Chinese azalea</name>
    <name type="synonym">Azalea mollis</name>
    <dbReference type="NCBI Taxonomy" id="49168"/>
    <lineage>
        <taxon>Eukaryota</taxon>
        <taxon>Viridiplantae</taxon>
        <taxon>Streptophyta</taxon>
        <taxon>Embryophyta</taxon>
        <taxon>Tracheophyta</taxon>
        <taxon>Spermatophyta</taxon>
        <taxon>Magnoliopsida</taxon>
        <taxon>eudicotyledons</taxon>
        <taxon>Gunneridae</taxon>
        <taxon>Pentapetalae</taxon>
        <taxon>asterids</taxon>
        <taxon>Ericales</taxon>
        <taxon>Ericaceae</taxon>
        <taxon>Ericoideae</taxon>
        <taxon>Rhodoreae</taxon>
        <taxon>Rhododendron</taxon>
    </lineage>
</organism>
<comment type="caution">
    <text evidence="1">The sequence shown here is derived from an EMBL/GenBank/DDBJ whole genome shotgun (WGS) entry which is preliminary data.</text>
</comment>
<evidence type="ECO:0000313" key="2">
    <source>
        <dbReference type="Proteomes" id="UP001062846"/>
    </source>
</evidence>
<accession>A0ACC0MZ82</accession>
<dbReference type="Proteomes" id="UP001062846">
    <property type="component" value="Chromosome 7"/>
</dbReference>
<sequence>MCQWNSAPTSGGCCGITCIADINGQCPNELRAPGGCNNPCTVFTNCGPTNYPRFFKDRCPEAYSYNKDDQTSTFTCPSGTNYTVVFCSPKRSSGLKELLLVCDDKEL</sequence>
<gene>
    <name evidence="1" type="ORF">RHMOL_Rhmol07G0111600</name>
</gene>
<protein>
    <submittedName>
        <fullName evidence="1">Uncharacterized protein</fullName>
    </submittedName>
</protein>
<reference evidence="1" key="1">
    <citation type="submission" date="2022-02" db="EMBL/GenBank/DDBJ databases">
        <title>Plant Genome Project.</title>
        <authorList>
            <person name="Zhang R.-G."/>
        </authorList>
    </citation>
    <scope>NUCLEOTIDE SEQUENCE</scope>
    <source>
        <strain evidence="1">AT1</strain>
    </source>
</reference>
<evidence type="ECO:0000313" key="1">
    <source>
        <dbReference type="EMBL" id="KAI8546367.1"/>
    </source>
</evidence>
<keyword evidence="2" id="KW-1185">Reference proteome</keyword>
<name>A0ACC0MZ82_RHOML</name>
<proteinExistence type="predicted"/>